<dbReference type="Proteomes" id="UP000346198">
    <property type="component" value="Unassembled WGS sequence"/>
</dbReference>
<accession>A0A6C2UGE3</accession>
<evidence type="ECO:0000313" key="6">
    <source>
        <dbReference type="Proteomes" id="UP000346198"/>
    </source>
</evidence>
<feature type="signal peptide" evidence="1">
    <location>
        <begin position="1"/>
        <end position="21"/>
    </location>
</feature>
<dbReference type="SUPFAM" id="SSF50998">
    <property type="entry name" value="Quinoprotein alcohol dehydrogenase-like"/>
    <property type="match status" value="1"/>
</dbReference>
<feature type="domain" description="Lambda-carrageenase beta-propeller" evidence="4">
    <location>
        <begin position="252"/>
        <end position="572"/>
    </location>
</feature>
<feature type="domain" description="Lambda-carrageenase middle" evidence="2">
    <location>
        <begin position="661"/>
        <end position="1033"/>
    </location>
</feature>
<organism evidence="5 6">
    <name type="scientific">Pontiella sulfatireligans</name>
    <dbReference type="NCBI Taxonomy" id="2750658"/>
    <lineage>
        <taxon>Bacteria</taxon>
        <taxon>Pseudomonadati</taxon>
        <taxon>Kiritimatiellota</taxon>
        <taxon>Kiritimatiellia</taxon>
        <taxon>Kiritimatiellales</taxon>
        <taxon>Pontiellaceae</taxon>
        <taxon>Pontiella</taxon>
    </lineage>
</organism>
<evidence type="ECO:0000256" key="1">
    <source>
        <dbReference type="SAM" id="SignalP"/>
    </source>
</evidence>
<evidence type="ECO:0000259" key="3">
    <source>
        <dbReference type="Pfam" id="PF25291"/>
    </source>
</evidence>
<dbReference type="Pfam" id="PF25290">
    <property type="entry name" value="CGLA_M"/>
    <property type="match status" value="1"/>
</dbReference>
<evidence type="ECO:0000259" key="4">
    <source>
        <dbReference type="Pfam" id="PF25292"/>
    </source>
</evidence>
<keyword evidence="1" id="KW-0732">Signal</keyword>
<gene>
    <name evidence="5" type="primary">cglA_3</name>
    <name evidence="5" type="ORF">SCARR_00640</name>
</gene>
<evidence type="ECO:0000313" key="5">
    <source>
        <dbReference type="EMBL" id="VGO18587.1"/>
    </source>
</evidence>
<sequence length="1265" mass="138184">MKKIIVFHSIFILAAMPQLNAATVYENDFSSEPTLVFSAGGNDSIAFGASGAVDQANGPVVYATNGQWVVSDSGTDPVWDSVNEELDIISNNSGRRDGYGIFIDTSSATVGTFSVSFDVTYFSATTGTNIYWGLFQGWDTDTGNILADIRLNHASDLLNIDVENGASVAQVDATQSFDGTGSFSYDFYVSEAGRPGDCVALFFTKKDNDEIGFSIDNVVISNTPAPPLTGMASYDTGYTILQVRTATNAGNYIVASSYEGTVLGMAIDGTMLWTNALSGFVNHDIYCEDLTGDGVDEILAANAEGSIYCMDSSGADLWSFKTNNALMNAVCVIHSNTTPYVACGGFDKKLYYLTASGEHVKTIHSSTYSQDTTWGPNAPPNGEHNVNFLRVQKYADGSEDLVVHSTVGWSSKGHFYWFKPLADLPYQTDKVDKDFATDNHGYMSEHDTDGDGTNEFFMGSSGHRGSACMTKFDPASRTFSLFKIFDAFSLNPFGDTHYKVAEPVIIPEGTNSYQHLILHGHHILLVPPNMDTNTTEIVESSYSFYDVQTHPDDPAKLILASEQSGGSCIHILDTGDPTWKTAYANFTPPGKIATILANTDNVWSNLTSFAQPAWENPEPVFLMTGDELNGLDVHFHDITNNYTSPVMLNWLGALQKQTTNWRTSANGFTNEEYRTRLKNGISGYTLTQQQAIDQFTPHYAGVPGIAAWFGHGNDPNWYQPETIKSIIDNAAGKKTVMLWPECGADSSTNFTFVLDYLFHPVATHANSNNAIVYFRAKSPQWQSDVYRPHWNRFLSGEFADSFVPALEETGTRSADLSVAGRMGLWQSGAANSWGARAVPDNASYYGQRKHANQRLLNHFLRNSVYNIACGAQYINNFDATDEYMSILWDLIAKGALFVPQRSEIVSINPVYLGMTEPDPRFDGSDRQEKFNTWYDEVWEANNPMVISRKGTEWAGSPVSDWDFSRYASGAKERRMDFLPSYPNGLVMMAPPQQGAFADTNAVRGAMTEHMHPMYKNIMQEFNTDGRYFISSDGTTTNTADTYHTTVSNAIASAAAQLPLTVSGGEVAWVCAQTSPNHLRLTLIDGGYLNPKARTATVTFNTVTPITITDVLDGTIFSASGGSATIDVPLGLFRFIDIELAAPFFPNNGWGDFASKHGLTGNTSTDWDKDGLVDWGEYVIGGNPTNSTDVGMQPLFDVASSNYIFCLIGDDSLSALVLTNSDLVAGNWGTNGLLISVTSTNGLLGSYTNTVDTTGEKLFLKLQVDN</sequence>
<dbReference type="InterPro" id="IPR011047">
    <property type="entry name" value="Quinoprotein_ADH-like_sf"/>
</dbReference>
<dbReference type="InterPro" id="IPR057420">
    <property type="entry name" value="Beta-prop_CGLA"/>
</dbReference>
<dbReference type="Pfam" id="PF25292">
    <property type="entry name" value="Beta-prop_CGLA"/>
    <property type="match status" value="1"/>
</dbReference>
<dbReference type="AlphaFoldDB" id="A0A6C2UGE3"/>
<reference evidence="5 6" key="1">
    <citation type="submission" date="2019-04" db="EMBL/GenBank/DDBJ databases">
        <authorList>
            <person name="Van Vliet M D."/>
        </authorList>
    </citation>
    <scope>NUCLEOTIDE SEQUENCE [LARGE SCALE GENOMIC DNA]</scope>
    <source>
        <strain evidence="5 6">F21</strain>
    </source>
</reference>
<keyword evidence="6" id="KW-1185">Reference proteome</keyword>
<dbReference type="InterPro" id="IPR057422">
    <property type="entry name" value="CGLA_C"/>
</dbReference>
<evidence type="ECO:0000259" key="2">
    <source>
        <dbReference type="Pfam" id="PF25290"/>
    </source>
</evidence>
<dbReference type="Pfam" id="PF25291">
    <property type="entry name" value="CGLA_C"/>
    <property type="match status" value="1"/>
</dbReference>
<dbReference type="EMBL" id="CAAHFH010000001">
    <property type="protein sequence ID" value="VGO18587.1"/>
    <property type="molecule type" value="Genomic_DNA"/>
</dbReference>
<protein>
    <submittedName>
        <fullName evidence="5">Lambda-carrageenase</fullName>
    </submittedName>
</protein>
<feature type="chain" id="PRO_5025363616" evidence="1">
    <location>
        <begin position="22"/>
        <end position="1265"/>
    </location>
</feature>
<proteinExistence type="predicted"/>
<dbReference type="InterPro" id="IPR057421">
    <property type="entry name" value="CGLA_M"/>
</dbReference>
<feature type="domain" description="Lambda-carrageenase C-terminal" evidence="3">
    <location>
        <begin position="1061"/>
        <end position="1138"/>
    </location>
</feature>
<name>A0A6C2UGE3_9BACT</name>
<dbReference type="RefSeq" id="WP_136060055.1">
    <property type="nucleotide sequence ID" value="NZ_CAAHFH010000001.1"/>
</dbReference>